<evidence type="ECO:0000313" key="2">
    <source>
        <dbReference type="EMBL" id="QBH14495.1"/>
    </source>
</evidence>
<dbReference type="OrthoDB" id="9803265at2"/>
<dbReference type="InterPro" id="IPR032531">
    <property type="entry name" value="DUF4956"/>
</dbReference>
<gene>
    <name evidence="3" type="ORF">DO021_13905</name>
    <name evidence="2" type="ORF">EYB58_17130</name>
</gene>
<evidence type="ECO:0000313" key="3">
    <source>
        <dbReference type="EMBL" id="RAM01448.1"/>
    </source>
</evidence>
<dbReference type="Proteomes" id="UP000248798">
    <property type="component" value="Unassembled WGS sequence"/>
</dbReference>
<dbReference type="Pfam" id="PF16316">
    <property type="entry name" value="DUF4956"/>
    <property type="match status" value="1"/>
</dbReference>
<evidence type="ECO:0000313" key="5">
    <source>
        <dbReference type="Proteomes" id="UP000293902"/>
    </source>
</evidence>
<reference evidence="3 4" key="1">
    <citation type="submission" date="2018-06" db="EMBL/GenBank/DDBJ databases">
        <title>Complete Genome Sequence of Desulfobacter hydrogenophilus (DSM3380).</title>
        <authorList>
            <person name="Marietou A."/>
            <person name="Schreiber L."/>
            <person name="Marshall I."/>
            <person name="Jorgensen B."/>
        </authorList>
    </citation>
    <scope>NUCLEOTIDE SEQUENCE [LARGE SCALE GENOMIC DNA]</scope>
    <source>
        <strain evidence="3 4">DSM 3380</strain>
    </source>
</reference>
<organism evidence="3 4">
    <name type="scientific">Desulfobacter hydrogenophilus</name>
    <dbReference type="NCBI Taxonomy" id="2291"/>
    <lineage>
        <taxon>Bacteria</taxon>
        <taxon>Pseudomonadati</taxon>
        <taxon>Thermodesulfobacteriota</taxon>
        <taxon>Desulfobacteria</taxon>
        <taxon>Desulfobacterales</taxon>
        <taxon>Desulfobacteraceae</taxon>
        <taxon>Desulfobacter</taxon>
    </lineage>
</organism>
<keyword evidence="5" id="KW-1185">Reference proteome</keyword>
<dbReference type="AlphaFoldDB" id="A0A328FA77"/>
<dbReference type="Proteomes" id="UP000293902">
    <property type="component" value="Chromosome"/>
</dbReference>
<keyword evidence="1" id="KW-1133">Transmembrane helix</keyword>
<keyword evidence="1" id="KW-0472">Membrane</keyword>
<protein>
    <submittedName>
        <fullName evidence="3">DUF4956 domain-containing protein</fullName>
    </submittedName>
</protein>
<evidence type="ECO:0000313" key="4">
    <source>
        <dbReference type="Proteomes" id="UP000248798"/>
    </source>
</evidence>
<dbReference type="RefSeq" id="WP_111957684.1">
    <property type="nucleotide sequence ID" value="NZ_CP036313.1"/>
</dbReference>
<proteinExistence type="predicted"/>
<feature type="transmembrane region" description="Helical" evidence="1">
    <location>
        <begin position="49"/>
        <end position="65"/>
    </location>
</feature>
<feature type="transmembrane region" description="Helical" evidence="1">
    <location>
        <begin position="99"/>
        <end position="132"/>
    </location>
</feature>
<sequence length="227" mass="24885">MIDALTLQNSSANTSFITALYTLLIAFLLSTLIALVYEKTFRGLSYSRNFVQALILSAIVAATVMQAIGDSLASGLGMMGALAIIRFRTSFKDPRDIIFMFASLASGIATGVGGYDIAIVGTVGFCLAAVILYHSPFGQNSYYDGMLRFNMENDSDSKKKLNHILQNNCKIFALITLRDIAQGSRLDYAYHIKMKYKKGKEELLEELNGIGHIKGVSLLLQETTVEL</sequence>
<feature type="transmembrane region" description="Helical" evidence="1">
    <location>
        <begin position="16"/>
        <end position="37"/>
    </location>
</feature>
<dbReference type="EMBL" id="CP036313">
    <property type="protein sequence ID" value="QBH14495.1"/>
    <property type="molecule type" value="Genomic_DNA"/>
</dbReference>
<evidence type="ECO:0000256" key="1">
    <source>
        <dbReference type="SAM" id="Phobius"/>
    </source>
</evidence>
<dbReference type="EMBL" id="QLNI01000027">
    <property type="protein sequence ID" value="RAM01448.1"/>
    <property type="molecule type" value="Genomic_DNA"/>
</dbReference>
<accession>A0A328FA77</accession>
<keyword evidence="1" id="KW-0812">Transmembrane</keyword>
<reference evidence="2 5" key="2">
    <citation type="submission" date="2019-02" db="EMBL/GenBank/DDBJ databases">
        <title>Complete genome sequence of Desulfobacter hydrogenophilus AcRS1.</title>
        <authorList>
            <person name="Marietou A."/>
            <person name="Lund M.B."/>
            <person name="Marshall I.P.G."/>
            <person name="Schreiber L."/>
            <person name="Jorgensen B."/>
        </authorList>
    </citation>
    <scope>NUCLEOTIDE SEQUENCE [LARGE SCALE GENOMIC DNA]</scope>
    <source>
        <strain evidence="2 5">AcRS1</strain>
    </source>
</reference>
<name>A0A328FA77_9BACT</name>